<dbReference type="InterPro" id="IPR039335">
    <property type="entry name" value="SIB1/2"/>
</dbReference>
<reference evidence="2" key="1">
    <citation type="submission" date="2024-03" db="EMBL/GenBank/DDBJ databases">
        <title>WGS assembly of Saponaria officinalis var. Norfolk2.</title>
        <authorList>
            <person name="Jenkins J."/>
            <person name="Shu S."/>
            <person name="Grimwood J."/>
            <person name="Barry K."/>
            <person name="Goodstein D."/>
            <person name="Schmutz J."/>
            <person name="Leebens-Mack J."/>
            <person name="Osbourn A."/>
        </authorList>
    </citation>
    <scope>NUCLEOTIDE SEQUENCE [LARGE SCALE GENOMIC DNA]</scope>
    <source>
        <strain evidence="2">JIC</strain>
    </source>
</reference>
<organism evidence="2 3">
    <name type="scientific">Saponaria officinalis</name>
    <name type="common">Common soapwort</name>
    <name type="synonym">Lychnis saponaria</name>
    <dbReference type="NCBI Taxonomy" id="3572"/>
    <lineage>
        <taxon>Eukaryota</taxon>
        <taxon>Viridiplantae</taxon>
        <taxon>Streptophyta</taxon>
        <taxon>Embryophyta</taxon>
        <taxon>Tracheophyta</taxon>
        <taxon>Spermatophyta</taxon>
        <taxon>Magnoliopsida</taxon>
        <taxon>eudicotyledons</taxon>
        <taxon>Gunneridae</taxon>
        <taxon>Pentapetalae</taxon>
        <taxon>Caryophyllales</taxon>
        <taxon>Caryophyllaceae</taxon>
        <taxon>Caryophylleae</taxon>
        <taxon>Saponaria</taxon>
    </lineage>
</organism>
<sequence length="193" mass="22231">MDVYNNFHHQMKAKKSRKSRGIVKKPCGKDGMMKVVYISTPLKVKTSASNFRQLVQELTGRESDVVRIMEKRDFNNNYNNINNYINIDINNNTRMIHDNNHNVNNSYNSNDNIIGDCYGGQVGLMKTTTRDEDETIQISGILDDKTSFSSSSEEFIDQFDGVYMREQQSFGQFDDPTLLYDSIYNQIDALSSY</sequence>
<dbReference type="PANTHER" id="PTHR33624">
    <property type="entry name" value="SIGMA FACTOR BINDING PROTEIN 1, CHLOROPLASTIC"/>
    <property type="match status" value="1"/>
</dbReference>
<protein>
    <recommendedName>
        <fullName evidence="1">VQ domain-containing protein</fullName>
    </recommendedName>
</protein>
<evidence type="ECO:0000313" key="2">
    <source>
        <dbReference type="EMBL" id="KAK9741918.1"/>
    </source>
</evidence>
<feature type="domain" description="VQ" evidence="1">
    <location>
        <begin position="39"/>
        <end position="64"/>
    </location>
</feature>
<evidence type="ECO:0000259" key="1">
    <source>
        <dbReference type="Pfam" id="PF05678"/>
    </source>
</evidence>
<keyword evidence="3" id="KW-1185">Reference proteome</keyword>
<dbReference type="Proteomes" id="UP001443914">
    <property type="component" value="Unassembled WGS sequence"/>
</dbReference>
<dbReference type="EMBL" id="JBDFQZ010000003">
    <property type="protein sequence ID" value="KAK9741918.1"/>
    <property type="molecule type" value="Genomic_DNA"/>
</dbReference>
<dbReference type="PANTHER" id="PTHR33624:SF2">
    <property type="entry name" value="SIGMA FACTOR BINDING PROTEIN 1, CHLOROPLASTIC"/>
    <property type="match status" value="1"/>
</dbReference>
<proteinExistence type="predicted"/>
<comment type="caution">
    <text evidence="2">The sequence shown here is derived from an EMBL/GenBank/DDBJ whole genome shotgun (WGS) entry which is preliminary data.</text>
</comment>
<name>A0AAW1M0A2_SAPOF</name>
<gene>
    <name evidence="2" type="ORF">RND81_03G137500</name>
</gene>
<accession>A0AAW1M0A2</accession>
<dbReference type="InterPro" id="IPR008889">
    <property type="entry name" value="VQ"/>
</dbReference>
<dbReference type="AlphaFoldDB" id="A0AAW1M0A2"/>
<dbReference type="Pfam" id="PF05678">
    <property type="entry name" value="VQ"/>
    <property type="match status" value="1"/>
</dbReference>
<evidence type="ECO:0000313" key="3">
    <source>
        <dbReference type="Proteomes" id="UP001443914"/>
    </source>
</evidence>